<reference evidence="1 2" key="1">
    <citation type="submission" date="2018-06" db="EMBL/GenBank/DDBJ databases">
        <title>Genomic Encyclopedia of Type Strains, Phase IV (KMG-IV): sequencing the most valuable type-strain genomes for metagenomic binning, comparative biology and taxonomic classification.</title>
        <authorList>
            <person name="Goeker M."/>
        </authorList>
    </citation>
    <scope>NUCLEOTIDE SEQUENCE [LARGE SCALE GENOMIC DNA]</scope>
    <source>
        <strain evidence="1 2">DSM 25532</strain>
    </source>
</reference>
<accession>A0A366H391</accession>
<comment type="caution">
    <text evidence="1">The sequence shown here is derived from an EMBL/GenBank/DDBJ whole genome shotgun (WGS) entry which is preliminary data.</text>
</comment>
<dbReference type="Proteomes" id="UP000253426">
    <property type="component" value="Unassembled WGS sequence"/>
</dbReference>
<organism evidence="1 2">
    <name type="scientific">Roseimicrobium gellanilyticum</name>
    <dbReference type="NCBI Taxonomy" id="748857"/>
    <lineage>
        <taxon>Bacteria</taxon>
        <taxon>Pseudomonadati</taxon>
        <taxon>Verrucomicrobiota</taxon>
        <taxon>Verrucomicrobiia</taxon>
        <taxon>Verrucomicrobiales</taxon>
        <taxon>Verrucomicrobiaceae</taxon>
        <taxon>Roseimicrobium</taxon>
    </lineage>
</organism>
<dbReference type="OrthoDB" id="187419at2"/>
<evidence type="ECO:0000313" key="1">
    <source>
        <dbReference type="EMBL" id="RBP35528.1"/>
    </source>
</evidence>
<evidence type="ECO:0000313" key="2">
    <source>
        <dbReference type="Proteomes" id="UP000253426"/>
    </source>
</evidence>
<dbReference type="RefSeq" id="WP_147263745.1">
    <property type="nucleotide sequence ID" value="NZ_QNRR01000021.1"/>
</dbReference>
<keyword evidence="2" id="KW-1185">Reference proteome</keyword>
<dbReference type="EMBL" id="QNRR01000021">
    <property type="protein sequence ID" value="RBP35528.1"/>
    <property type="molecule type" value="Genomic_DNA"/>
</dbReference>
<proteinExistence type="predicted"/>
<name>A0A366H391_9BACT</name>
<gene>
    <name evidence="1" type="ORF">DES53_12148</name>
</gene>
<protein>
    <submittedName>
        <fullName evidence="1">Uncharacterized protein</fullName>
    </submittedName>
</protein>
<dbReference type="AlphaFoldDB" id="A0A366H391"/>
<sequence>MALSAGVPDGASMSYLSNADVKVGIDLNRGGAIVFLARAGEENVINNFDLGRQVQLSFFSGPVPFSVNGQQPSEHWEHIGWNPIQAGDDFKHGSKVLEHRNDGQSIYVKTLPLQWPLNNVPGDCTFESWLRLDGAVVTVRARLNNARVDKMQYPARLQELPAVYANAPFHRVVSYTGDQPFSDAPANIIPKSTGKHPWSFWQGTEGWAALLDDNDRGLGLLTPGRTFFTGGFAGKPGPNDTHATSTGYLAGQGQEILDHNIVYEFRYELLAGTLAEIRARAMASKASSSALPAWTFENDRQGWIYMNARDAGWPVRGALQVTLDQEDPQLLSAFSFWRAEEAPRLSIECAIKTSHKTAVVYWQRHGEDAPGAKDFIQFPIQGDGEFHRYEIDLASVPSYKGSIIRLRFDPVPVGSAGDTITIKSVRLMKPR</sequence>